<dbReference type="CDD" id="cd00635">
    <property type="entry name" value="PLPDE_III_YBL036c_like"/>
    <property type="match status" value="1"/>
</dbReference>
<comment type="cofactor">
    <cofactor evidence="3">
        <name>pyridoxal 5'-phosphate</name>
        <dbReference type="ChEBI" id="CHEBI:597326"/>
    </cofactor>
</comment>
<dbReference type="PIRSF" id="PIRSF004848">
    <property type="entry name" value="YBL036c_PLPDEIII"/>
    <property type="match status" value="1"/>
</dbReference>
<evidence type="ECO:0000256" key="2">
    <source>
        <dbReference type="HAMAP-Rule" id="MF_02087"/>
    </source>
</evidence>
<sequence length="253" mass="27557">MDFATAFHSAAENTTDERTRELALNLAAVHERIDEASVAAGREDRPQLIVVTKYFPASDVRRLHELGVRHIGENKDQEAGAKAQEVGPLEELTWHFIGQLQSNKAKSVVRYADWVHSADRVKIVNGLHKAMEKEIGEGHREQPLNLLLQVDLRDPVSEDGRGGCSPKNLKALAEAAASSPHLRLSGLMAVAPLGEEPEPAFARLATIAEDLRADHPGASMLSAGMSQDLEAAVAHGATHLRIGRDVLGERPYR</sequence>
<dbReference type="AlphaFoldDB" id="A0A7X8TK48"/>
<protein>
    <recommendedName>
        <fullName evidence="2">Pyridoxal phosphate homeostasis protein</fullName>
        <shortName evidence="2">PLP homeostasis protein</shortName>
    </recommendedName>
</protein>
<evidence type="ECO:0000256" key="1">
    <source>
        <dbReference type="ARBA" id="ARBA00022898"/>
    </source>
</evidence>
<dbReference type="SUPFAM" id="SSF51419">
    <property type="entry name" value="PLP-binding barrel"/>
    <property type="match status" value="1"/>
</dbReference>
<feature type="domain" description="Alanine racemase N-terminal" evidence="5">
    <location>
        <begin position="25"/>
        <end position="251"/>
    </location>
</feature>
<dbReference type="NCBIfam" id="TIGR00044">
    <property type="entry name" value="YggS family pyridoxal phosphate-dependent enzyme"/>
    <property type="match status" value="1"/>
</dbReference>
<evidence type="ECO:0000313" key="6">
    <source>
        <dbReference type="EMBL" id="NLS10251.1"/>
    </source>
</evidence>
<keyword evidence="7" id="KW-1185">Reference proteome</keyword>
<comment type="caution">
    <text evidence="6">The sequence shown here is derived from an EMBL/GenBank/DDBJ whole genome shotgun (WGS) entry which is preliminary data.</text>
</comment>
<dbReference type="PANTHER" id="PTHR10146">
    <property type="entry name" value="PROLINE SYNTHETASE CO-TRANSCRIBED BACTERIAL HOMOLOG PROTEIN"/>
    <property type="match status" value="1"/>
</dbReference>
<reference evidence="6 7" key="1">
    <citation type="submission" date="2020-04" db="EMBL/GenBank/DDBJ databases">
        <title>Nesterenkonia sp. nov., isolated from marine sediment.</title>
        <authorList>
            <person name="Zhang G."/>
        </authorList>
    </citation>
    <scope>NUCLEOTIDE SEQUENCE [LARGE SCALE GENOMIC DNA]</scope>
    <source>
        <strain evidence="6 7">MY13</strain>
    </source>
</reference>
<evidence type="ECO:0000256" key="4">
    <source>
        <dbReference type="RuleBase" id="RU004514"/>
    </source>
</evidence>
<dbReference type="Gene3D" id="3.20.20.10">
    <property type="entry name" value="Alanine racemase"/>
    <property type="match status" value="1"/>
</dbReference>
<dbReference type="EMBL" id="JABAHY010000008">
    <property type="protein sequence ID" value="NLS10251.1"/>
    <property type="molecule type" value="Genomic_DNA"/>
</dbReference>
<gene>
    <name evidence="6" type="ORF">HGQ17_09655</name>
</gene>
<dbReference type="InterPro" id="IPR001608">
    <property type="entry name" value="Ala_racemase_N"/>
</dbReference>
<dbReference type="Proteomes" id="UP000523139">
    <property type="component" value="Unassembled WGS sequence"/>
</dbReference>
<dbReference type="HAMAP" id="MF_02087">
    <property type="entry name" value="PLP_homeostasis"/>
    <property type="match status" value="1"/>
</dbReference>
<feature type="modified residue" description="N6-(pyridoxal phosphate)lysine" evidence="2 3">
    <location>
        <position position="53"/>
    </location>
</feature>
<dbReference type="PROSITE" id="PS01211">
    <property type="entry name" value="UPF0001"/>
    <property type="match status" value="1"/>
</dbReference>
<dbReference type="RefSeq" id="WP_168887736.1">
    <property type="nucleotide sequence ID" value="NZ_JABAHY010000008.1"/>
</dbReference>
<dbReference type="GO" id="GO:0030170">
    <property type="term" value="F:pyridoxal phosphate binding"/>
    <property type="evidence" value="ECO:0007669"/>
    <property type="project" value="UniProtKB-UniRule"/>
</dbReference>
<organism evidence="6 7">
    <name type="scientific">Nesterenkonia sedimenti</name>
    <dbReference type="NCBI Taxonomy" id="1463632"/>
    <lineage>
        <taxon>Bacteria</taxon>
        <taxon>Bacillati</taxon>
        <taxon>Actinomycetota</taxon>
        <taxon>Actinomycetes</taxon>
        <taxon>Micrococcales</taxon>
        <taxon>Micrococcaceae</taxon>
        <taxon>Nesterenkonia</taxon>
    </lineage>
</organism>
<evidence type="ECO:0000259" key="5">
    <source>
        <dbReference type="Pfam" id="PF01168"/>
    </source>
</evidence>
<evidence type="ECO:0000313" key="7">
    <source>
        <dbReference type="Proteomes" id="UP000523139"/>
    </source>
</evidence>
<dbReference type="InterPro" id="IPR011078">
    <property type="entry name" value="PyrdxlP_homeostasis"/>
</dbReference>
<evidence type="ECO:0000256" key="3">
    <source>
        <dbReference type="PIRSR" id="PIRSR004848-1"/>
    </source>
</evidence>
<dbReference type="Pfam" id="PF01168">
    <property type="entry name" value="Ala_racemase_N"/>
    <property type="match status" value="1"/>
</dbReference>
<comment type="function">
    <text evidence="2">Pyridoxal 5'-phosphate (PLP)-binding protein, which is involved in PLP homeostasis.</text>
</comment>
<accession>A0A7X8TK48</accession>
<dbReference type="PANTHER" id="PTHR10146:SF14">
    <property type="entry name" value="PYRIDOXAL PHOSPHATE HOMEOSTASIS PROTEIN"/>
    <property type="match status" value="1"/>
</dbReference>
<proteinExistence type="inferred from homology"/>
<dbReference type="InterPro" id="IPR029066">
    <property type="entry name" value="PLP-binding_barrel"/>
</dbReference>
<keyword evidence="1 2" id="KW-0663">Pyridoxal phosphate</keyword>
<name>A0A7X8TK48_9MICC</name>
<comment type="similarity">
    <text evidence="2 4">Belongs to the pyridoxal phosphate-binding protein YggS/PROSC family.</text>
</comment>